<dbReference type="RefSeq" id="WP_002507819.1">
    <property type="nucleotide sequence ID" value="NZ_CP013114.1"/>
</dbReference>
<dbReference type="InterPro" id="IPR036188">
    <property type="entry name" value="FAD/NAD-bd_sf"/>
</dbReference>
<keyword evidence="4" id="KW-0560">Oxidoreductase</keyword>
<dbReference type="PRINTS" id="PR00368">
    <property type="entry name" value="FADPNR"/>
</dbReference>
<evidence type="ECO:0000256" key="2">
    <source>
        <dbReference type="ARBA" id="ARBA00011738"/>
    </source>
</evidence>
<sequence>MDYEIIVIGGGPAGLSAALNFGRGMMHTLVIDEDKPRNRVTSESHGYLTQDGISPTEFKQKAKQDIAKYKDVSFLAERVLDIKQNDDGFEVFTPGQSFTARQVLLATGLRERGPDIPSFNEFYGQSIFYCPWCDGYEMRHRKLAIIYTVEMMAHMVKLLSNFSKDLIVFTNGESVTTEDKAWLKAKNIDIYTDFIADLNGENGQLTHITLANDEKVEVEGGFSQMQWDTHFDFLKNLSLERDENEKFEVNAFGETSIKHFYIAGETKDNFAGQIIDAAANGGMVAKMIMMTQINEDF</sequence>
<proteinExistence type="predicted"/>
<accession>A0A9X4QXS0</accession>
<reference evidence="6" key="1">
    <citation type="submission" date="2022-05" db="EMBL/GenBank/DDBJ databases">
        <title>Comparative genomics of Staphylococcus equorum isolates.</title>
        <authorList>
            <person name="Luelf R.H."/>
        </authorList>
    </citation>
    <scope>NUCLEOTIDE SEQUENCE</scope>
    <source>
        <strain evidence="6">TMW 2.2497</strain>
    </source>
</reference>
<evidence type="ECO:0000256" key="1">
    <source>
        <dbReference type="ARBA" id="ARBA00001974"/>
    </source>
</evidence>
<comment type="caution">
    <text evidence="6">The sequence shown here is derived from an EMBL/GenBank/DDBJ whole genome shotgun (WGS) entry which is preliminary data.</text>
</comment>
<gene>
    <name evidence="6" type="ORF">M4L89_00665</name>
</gene>
<evidence type="ECO:0000259" key="5">
    <source>
        <dbReference type="Pfam" id="PF07992"/>
    </source>
</evidence>
<dbReference type="GO" id="GO:0016491">
    <property type="term" value="F:oxidoreductase activity"/>
    <property type="evidence" value="ECO:0007669"/>
    <property type="project" value="UniProtKB-KW"/>
</dbReference>
<dbReference type="PRINTS" id="PR00469">
    <property type="entry name" value="PNDRDTASEII"/>
</dbReference>
<keyword evidence="7" id="KW-1185">Reference proteome</keyword>
<dbReference type="PANTHER" id="PTHR48105">
    <property type="entry name" value="THIOREDOXIN REDUCTASE 1-RELATED-RELATED"/>
    <property type="match status" value="1"/>
</dbReference>
<dbReference type="Gene3D" id="3.50.50.60">
    <property type="entry name" value="FAD/NAD(P)-binding domain"/>
    <property type="match status" value="2"/>
</dbReference>
<dbReference type="EMBL" id="JAMBQA010000001">
    <property type="protein sequence ID" value="MDG0844753.1"/>
    <property type="molecule type" value="Genomic_DNA"/>
</dbReference>
<comment type="cofactor">
    <cofactor evidence="1">
        <name>FAD</name>
        <dbReference type="ChEBI" id="CHEBI:57692"/>
    </cofactor>
</comment>
<dbReference type="InterPro" id="IPR023753">
    <property type="entry name" value="FAD/NAD-binding_dom"/>
</dbReference>
<dbReference type="KEGG" id="seqo:SE1039_11130"/>
<comment type="subunit">
    <text evidence="2">Homodimer.</text>
</comment>
<organism evidence="6 7">
    <name type="scientific">Staphylococcus equorum</name>
    <dbReference type="NCBI Taxonomy" id="246432"/>
    <lineage>
        <taxon>Bacteria</taxon>
        <taxon>Bacillati</taxon>
        <taxon>Bacillota</taxon>
        <taxon>Bacilli</taxon>
        <taxon>Bacillales</taxon>
        <taxon>Staphylococcaceae</taxon>
        <taxon>Staphylococcus</taxon>
    </lineage>
</organism>
<name>A0A9X4QXS0_9STAP</name>
<dbReference type="Pfam" id="PF07992">
    <property type="entry name" value="Pyr_redox_2"/>
    <property type="match status" value="1"/>
</dbReference>
<evidence type="ECO:0000256" key="4">
    <source>
        <dbReference type="ARBA" id="ARBA00023002"/>
    </source>
</evidence>
<feature type="domain" description="FAD/NAD(P)-binding" evidence="5">
    <location>
        <begin position="3"/>
        <end position="267"/>
    </location>
</feature>
<protein>
    <submittedName>
        <fullName evidence="6">NAD(P)/FAD-dependent oxidoreductase</fullName>
    </submittedName>
</protein>
<evidence type="ECO:0000313" key="6">
    <source>
        <dbReference type="EMBL" id="MDG0844753.1"/>
    </source>
</evidence>
<evidence type="ECO:0000313" key="7">
    <source>
        <dbReference type="Proteomes" id="UP001152422"/>
    </source>
</evidence>
<keyword evidence="3" id="KW-0285">Flavoprotein</keyword>
<evidence type="ECO:0000256" key="3">
    <source>
        <dbReference type="ARBA" id="ARBA00022630"/>
    </source>
</evidence>
<dbReference type="Proteomes" id="UP001152422">
    <property type="component" value="Unassembled WGS sequence"/>
</dbReference>
<dbReference type="InterPro" id="IPR050097">
    <property type="entry name" value="Ferredoxin-NADP_redctase_2"/>
</dbReference>
<dbReference type="SUPFAM" id="SSF51905">
    <property type="entry name" value="FAD/NAD(P)-binding domain"/>
    <property type="match status" value="1"/>
</dbReference>
<dbReference type="AlphaFoldDB" id="A0A9X4QXS0"/>